<dbReference type="AlphaFoldDB" id="A0A6G0XKS5"/>
<proteinExistence type="predicted"/>
<evidence type="ECO:0000259" key="1">
    <source>
        <dbReference type="Pfam" id="PF10551"/>
    </source>
</evidence>
<dbReference type="InterPro" id="IPR052797">
    <property type="entry name" value="RegFact_GeneExpr_CellDeath"/>
</dbReference>
<dbReference type="Pfam" id="PF10551">
    <property type="entry name" value="MULE"/>
    <property type="match status" value="1"/>
</dbReference>
<dbReference type="Proteomes" id="UP000478052">
    <property type="component" value="Unassembled WGS sequence"/>
</dbReference>
<feature type="domain" description="MULE transposase" evidence="1">
    <location>
        <begin position="282"/>
        <end position="374"/>
    </location>
</feature>
<evidence type="ECO:0000313" key="3">
    <source>
        <dbReference type="Proteomes" id="UP000478052"/>
    </source>
</evidence>
<gene>
    <name evidence="2" type="ORF">FWK35_00024367</name>
</gene>
<sequence length="746" mass="87261">MSASCSKCNKVFGYHWNLKTHENKCSGIVKNENKNLIKCPDKHHCFKTLNGTNYPFNKLLSLIHFPTQFKEWKQQIEKEHVCSYVSKATAHLKNSKRTYYYCHRSGYFKTKSQGIRRIKSQGSNKIDSTCTSSMVVTEDTNGMINVNYCNTHFGHGSNLGRCRLTADERAMIADKGNRKISEGVSFSKILDDVRNNVQSIYDVTTIMSKRDLRNVERDFNLVEGKAHSSDFVSVSIWIERMNNLSEEENPIIYSCLENEDLFLIIATKFQLEMIEKFGNEKICVDSTHGTTEYDLLLTSLVIVDEFGNGFPCCFCFTKKKDTKTWTTFFTKLKDKTGNITTTVFMSDDDPSFYNVWRDVMGDTEHKLLCSWHVDQSWRKQVQAKIKGSYEKKTYVYKTLKILQHEPNNEDFKKLLIGICEELKNDEDTNKFYSYFQTNYLNRVEQWAYCHRRLYGINTNMYLESIHKTIKYFYLNGQKNKRMDLCINALLKFIRDKMFERFIKLSKNKYSAKEDNIVVSHNTAVKMLNNVKIKRVSDITWRIDSATENNTTYNVSKVQDINCDTDCKLKCRLCNICTHIFICECPDFIIRLNICKHINLIVQSKKDVFQTFFTLPIEQTNNFDTLEKVLVNQEKKEPIEKEKESIIEKLMVSVGLLKSSDYSMEECTIMKKKRKKRKLTDTDNCESSNKIEKQFRIVPKKNNRQLQLKNTTTVHERIEVKRSLKTSLAAGEKRDILRIHNSNDHSY</sequence>
<dbReference type="OrthoDB" id="6607585at2759"/>
<name>A0A6G0XKS5_APHCR</name>
<dbReference type="EMBL" id="VUJU01007764">
    <property type="protein sequence ID" value="KAF0740792.1"/>
    <property type="molecule type" value="Genomic_DNA"/>
</dbReference>
<organism evidence="2 3">
    <name type="scientific">Aphis craccivora</name>
    <name type="common">Cowpea aphid</name>
    <dbReference type="NCBI Taxonomy" id="307492"/>
    <lineage>
        <taxon>Eukaryota</taxon>
        <taxon>Metazoa</taxon>
        <taxon>Ecdysozoa</taxon>
        <taxon>Arthropoda</taxon>
        <taxon>Hexapoda</taxon>
        <taxon>Insecta</taxon>
        <taxon>Pterygota</taxon>
        <taxon>Neoptera</taxon>
        <taxon>Paraneoptera</taxon>
        <taxon>Hemiptera</taxon>
        <taxon>Sternorrhyncha</taxon>
        <taxon>Aphidomorpha</taxon>
        <taxon>Aphidoidea</taxon>
        <taxon>Aphididae</taxon>
        <taxon>Aphidini</taxon>
        <taxon>Aphis</taxon>
        <taxon>Aphis</taxon>
    </lineage>
</organism>
<protein>
    <submittedName>
        <fullName evidence="2">MULE domain-containing protein</fullName>
    </submittedName>
</protein>
<dbReference type="PANTHER" id="PTHR33936:SF24">
    <property type="entry name" value="C2H2-TYPE DOMAIN-CONTAINING PROTEIN"/>
    <property type="match status" value="1"/>
</dbReference>
<dbReference type="InterPro" id="IPR018289">
    <property type="entry name" value="MULE_transposase_dom"/>
</dbReference>
<comment type="caution">
    <text evidence="2">The sequence shown here is derived from an EMBL/GenBank/DDBJ whole genome shotgun (WGS) entry which is preliminary data.</text>
</comment>
<dbReference type="PANTHER" id="PTHR33936">
    <property type="entry name" value="PROTEIN CBG17840"/>
    <property type="match status" value="1"/>
</dbReference>
<keyword evidence="3" id="KW-1185">Reference proteome</keyword>
<evidence type="ECO:0000313" key="2">
    <source>
        <dbReference type="EMBL" id="KAF0740792.1"/>
    </source>
</evidence>
<reference evidence="2 3" key="1">
    <citation type="submission" date="2019-08" db="EMBL/GenBank/DDBJ databases">
        <title>Whole genome of Aphis craccivora.</title>
        <authorList>
            <person name="Voronova N.V."/>
            <person name="Shulinski R.S."/>
            <person name="Bandarenka Y.V."/>
            <person name="Zhorov D.G."/>
            <person name="Warner D."/>
        </authorList>
    </citation>
    <scope>NUCLEOTIDE SEQUENCE [LARGE SCALE GENOMIC DNA]</scope>
    <source>
        <strain evidence="2">180601</strain>
        <tissue evidence="2">Whole Body</tissue>
    </source>
</reference>
<accession>A0A6G0XKS5</accession>